<comment type="caution">
    <text evidence="2">The sequence shown here is derived from an EMBL/GenBank/DDBJ whole genome shotgun (WGS) entry which is preliminary data.</text>
</comment>
<protein>
    <submittedName>
        <fullName evidence="2">Uncharacterized protein</fullName>
    </submittedName>
</protein>
<evidence type="ECO:0000256" key="1">
    <source>
        <dbReference type="SAM" id="MobiDB-lite"/>
    </source>
</evidence>
<reference evidence="2 3" key="1">
    <citation type="journal article" date="2019" name="Int. J. Syst. Evol. Microbiol.">
        <title>The Global Catalogue of Microorganisms (GCM) 10K type strain sequencing project: providing services to taxonomists for standard genome sequencing and annotation.</title>
        <authorList>
            <consortium name="The Broad Institute Genomics Platform"/>
            <consortium name="The Broad Institute Genome Sequencing Center for Infectious Disease"/>
            <person name="Wu L."/>
            <person name="Ma J."/>
        </authorList>
    </citation>
    <scope>NUCLEOTIDE SEQUENCE [LARGE SCALE GENOMIC DNA]</scope>
    <source>
        <strain evidence="2 3">CGMCC 1.12859</strain>
    </source>
</reference>
<feature type="compositionally biased region" description="Low complexity" evidence="1">
    <location>
        <begin position="79"/>
        <end position="104"/>
    </location>
</feature>
<name>A0ABD6BTG5_9EURY</name>
<keyword evidence="3" id="KW-1185">Reference proteome</keyword>
<organism evidence="2 3">
    <name type="scientific">Halolamina litorea</name>
    <dbReference type="NCBI Taxonomy" id="1515593"/>
    <lineage>
        <taxon>Archaea</taxon>
        <taxon>Methanobacteriati</taxon>
        <taxon>Methanobacteriota</taxon>
        <taxon>Stenosarchaea group</taxon>
        <taxon>Halobacteria</taxon>
        <taxon>Halobacteriales</taxon>
        <taxon>Haloferacaceae</taxon>
    </lineage>
</organism>
<accession>A0ABD6BTG5</accession>
<sequence length="398" mass="41663">MAGTRRVTKRTVLILLVVSLVLFGLGAGIIDSGDDSPSPDQTPPPSTTETTPGVGQPTVTVTPPEGTPTETDQPEFTSTGTARPNATETTTPTVAETPATAPNASLRIDASSPPDVENDDGVVGPLWGSLGGTLTWNGSVDSVVIVVSAVAPDEGWVERERVTVRPETDSVGIADVLDGERYRLLGGDLSRGLDNPDGGTTVTRTGAVGVTAVLFEDGRERTRVTDTATYRFDVANTGDVDISVSATDDDEQVTAVSDGGDFAPGRSANRSMTVSNTGSFAGTVGVYVENRRGSENGFAAPEKAVDDDPASELLEQLRIRIAVGSGADRRYVLGGPTTWVDLSGSIDENRQITSFGLDPGESRTLVVEWRLPESAGNELMTDTANWDVTFVFESDGAD</sequence>
<proteinExistence type="predicted"/>
<dbReference type="AlphaFoldDB" id="A0ABD6BTG5"/>
<evidence type="ECO:0000313" key="3">
    <source>
        <dbReference type="Proteomes" id="UP001597139"/>
    </source>
</evidence>
<evidence type="ECO:0000313" key="2">
    <source>
        <dbReference type="EMBL" id="MFD1567433.1"/>
    </source>
</evidence>
<feature type="region of interest" description="Disordered" evidence="1">
    <location>
        <begin position="29"/>
        <end position="117"/>
    </location>
</feature>
<dbReference type="Proteomes" id="UP001597139">
    <property type="component" value="Unassembled WGS sequence"/>
</dbReference>
<gene>
    <name evidence="2" type="ORF">ACFSAU_08000</name>
</gene>
<dbReference type="RefSeq" id="WP_267646403.1">
    <property type="nucleotide sequence ID" value="NZ_JANHGR010000001.1"/>
</dbReference>
<feature type="compositionally biased region" description="Low complexity" evidence="1">
    <location>
        <begin position="47"/>
        <end position="71"/>
    </location>
</feature>
<dbReference type="EMBL" id="JBHUCZ010000003">
    <property type="protein sequence ID" value="MFD1567433.1"/>
    <property type="molecule type" value="Genomic_DNA"/>
</dbReference>